<dbReference type="AlphaFoldDB" id="A0A101V398"/>
<dbReference type="RefSeq" id="WP_067017789.1">
    <property type="nucleotide sequence ID" value="NZ_KQ949077.1"/>
</dbReference>
<sequence length="104" mass="11597">MTDEPQQVIAEITQAARAHSSLHDFATREPLLRLLRAGNAEKLAVSLANEILALWNRPPITETALEGDLGPALWPSTPPTRMHPARVLRDASSFLEMYFLDIRP</sequence>
<evidence type="ECO:0000313" key="2">
    <source>
        <dbReference type="Proteomes" id="UP000053260"/>
    </source>
</evidence>
<gene>
    <name evidence="1" type="ORF">AQJ91_07810</name>
</gene>
<proteinExistence type="predicted"/>
<reference evidence="1 2" key="1">
    <citation type="submission" date="2015-10" db="EMBL/GenBank/DDBJ databases">
        <title>Draft genome sequence of Streptomyces sp. RV15, isolated from a marine sponge.</title>
        <authorList>
            <person name="Ruckert C."/>
            <person name="Abdelmohsen U.R."/>
            <person name="Winkler A."/>
            <person name="Hentschel U."/>
            <person name="Kalinowski J."/>
            <person name="Kampfer P."/>
            <person name="Glaeser S."/>
        </authorList>
    </citation>
    <scope>NUCLEOTIDE SEQUENCE [LARGE SCALE GENOMIC DNA]</scope>
    <source>
        <strain evidence="1 2">RV15</strain>
    </source>
</reference>
<protein>
    <submittedName>
        <fullName evidence="1">Uncharacterized protein</fullName>
    </submittedName>
</protein>
<evidence type="ECO:0000313" key="1">
    <source>
        <dbReference type="EMBL" id="KUO21674.1"/>
    </source>
</evidence>
<dbReference type="OrthoDB" id="4759758at2"/>
<dbReference type="EMBL" id="LMXB01000022">
    <property type="protein sequence ID" value="KUO21674.1"/>
    <property type="molecule type" value="Genomic_DNA"/>
</dbReference>
<name>A0A101V398_9ACTN</name>
<organism evidence="1 2">
    <name type="scientific">Streptomyces dysideae</name>
    <dbReference type="NCBI Taxonomy" id="909626"/>
    <lineage>
        <taxon>Bacteria</taxon>
        <taxon>Bacillati</taxon>
        <taxon>Actinomycetota</taxon>
        <taxon>Actinomycetes</taxon>
        <taxon>Kitasatosporales</taxon>
        <taxon>Streptomycetaceae</taxon>
        <taxon>Streptomyces</taxon>
    </lineage>
</organism>
<dbReference type="STRING" id="909626.AQJ91_07810"/>
<keyword evidence="2" id="KW-1185">Reference proteome</keyword>
<dbReference type="Proteomes" id="UP000053260">
    <property type="component" value="Unassembled WGS sequence"/>
</dbReference>
<comment type="caution">
    <text evidence="1">The sequence shown here is derived from an EMBL/GenBank/DDBJ whole genome shotgun (WGS) entry which is preliminary data.</text>
</comment>
<accession>A0A101V398</accession>